<sequence>MTARDDDLHVRPGRIGDTRAPTRRARSFVGQVMRAVRKAGHTGPGFGGGARGVGRSRFGRGRAAAAQAALRSPSRRVVVKARVVRHQGTRFRSASLATHIGYLQRDGVTCDGAKARLFDTGSDNTDGRAFAERCADDRHHFRFIVSPEDAPTLTDLKTWTRDLMRQAEQDLGSSLDWVAVDHWNTDNPHVHVLVRGRAEDGSDLVISRDYISRGFRGRAEALVELELGPRTDKEIRSALEAEVGAERWTGLDRALRAAADEGGGILDLRPAGADAAEPELRRLMIGRAQTLERFGLAERHGPAVWTLRPGMEETLRDLGTRGDIIRTMHRAMQDLGAERAAGDFAIHGERPEPIIGRLVERGIGDELKGSAYAIIDGIDGRVHHLRFADIDATGDGHPGAIVELRRYQDAGGRERSALAVRSDLPVEAQVTANGATWLDRRLLDREALPLAGQGFGAEVEGALARRTEHLVAAGLARRQGQRVVFARDLLNTLRQRELEAVAARVTAETGRPWRPAREGDSVAGTFTRRLDLASGRFAMLDDGLGFQLVPWKPAMERQRGLALAGSIAPGGGLELTPARKRSLSL</sequence>
<accession>A0A9X9XEC5</accession>
<dbReference type="AlphaFoldDB" id="A0A9X9XEC5"/>
<comment type="caution">
    <text evidence="2">The sequence shown here is derived from an EMBL/GenBank/DDBJ whole genome shotgun (WGS) entry which is preliminary data.</text>
</comment>
<dbReference type="Proteomes" id="UP001138709">
    <property type="component" value="Unassembled WGS sequence"/>
</dbReference>
<reference evidence="2" key="2">
    <citation type="journal article" date="2021" name="Syst. Appl. Microbiol.">
        <title>Roseomonas hellenica sp. nov., isolated from roots of wild-growing Alkanna tinctoria.</title>
        <authorList>
            <person name="Rat A."/>
            <person name="Naranjo H.D."/>
            <person name="Lebbe L."/>
            <person name="Cnockaert M."/>
            <person name="Krigas N."/>
            <person name="Grigoriadou K."/>
            <person name="Maloupa E."/>
            <person name="Willems A."/>
        </authorList>
    </citation>
    <scope>NUCLEOTIDE SEQUENCE</scope>
    <source>
        <strain evidence="2">LMG 31228</strain>
    </source>
</reference>
<dbReference type="RefSeq" id="WP_211847597.1">
    <property type="nucleotide sequence ID" value="NZ_JAAEDL010000016.1"/>
</dbReference>
<feature type="region of interest" description="Disordered" evidence="1">
    <location>
        <begin position="1"/>
        <end position="20"/>
    </location>
</feature>
<feature type="compositionally biased region" description="Basic and acidic residues" evidence="1">
    <location>
        <begin position="1"/>
        <end position="17"/>
    </location>
</feature>
<evidence type="ECO:0000313" key="3">
    <source>
        <dbReference type="Proteomes" id="UP001138709"/>
    </source>
</evidence>
<protein>
    <submittedName>
        <fullName evidence="2">DUF3363 domain-containing protein</fullName>
    </submittedName>
</protein>
<name>A0A9X9XEC5_9PROT</name>
<evidence type="ECO:0000313" key="2">
    <source>
        <dbReference type="EMBL" id="MBR0682061.1"/>
    </source>
</evidence>
<dbReference type="Pfam" id="PF11843">
    <property type="entry name" value="DUF3363"/>
    <property type="match status" value="2"/>
</dbReference>
<gene>
    <name evidence="2" type="ORF">GXW74_16330</name>
</gene>
<evidence type="ECO:0000256" key="1">
    <source>
        <dbReference type="SAM" id="MobiDB-lite"/>
    </source>
</evidence>
<proteinExistence type="predicted"/>
<reference evidence="2" key="1">
    <citation type="submission" date="2020-01" db="EMBL/GenBank/DDBJ databases">
        <authorList>
            <person name="Rat A."/>
        </authorList>
    </citation>
    <scope>NUCLEOTIDE SEQUENCE</scope>
    <source>
        <strain evidence="2">LMG 31228</strain>
    </source>
</reference>
<dbReference type="InterPro" id="IPR021795">
    <property type="entry name" value="DUF3363"/>
</dbReference>
<dbReference type="EMBL" id="JAAEDL010000016">
    <property type="protein sequence ID" value="MBR0682061.1"/>
    <property type="molecule type" value="Genomic_DNA"/>
</dbReference>
<keyword evidence="3" id="KW-1185">Reference proteome</keyword>
<organism evidence="2 3">
    <name type="scientific">Neoroseomonas eburnea</name>
    <dbReference type="NCBI Taxonomy" id="1346889"/>
    <lineage>
        <taxon>Bacteria</taxon>
        <taxon>Pseudomonadati</taxon>
        <taxon>Pseudomonadota</taxon>
        <taxon>Alphaproteobacteria</taxon>
        <taxon>Acetobacterales</taxon>
        <taxon>Acetobacteraceae</taxon>
        <taxon>Neoroseomonas</taxon>
    </lineage>
</organism>